<proteinExistence type="predicted"/>
<feature type="domain" description="NADH:flavin oxidoreductase/NADH oxidase N-terminal" evidence="3">
    <location>
        <begin position="15"/>
        <end position="118"/>
    </location>
</feature>
<dbReference type="Gene3D" id="3.20.20.70">
    <property type="entry name" value="Aldolase class I"/>
    <property type="match status" value="1"/>
</dbReference>
<comment type="caution">
    <text evidence="4">The sequence shown here is derived from an EMBL/GenBank/DDBJ whole genome shotgun (WGS) entry which is preliminary data.</text>
</comment>
<sequence>MTTAPETARGQFKHLFTSLKIGSFTVRNRILSTAHLSNFAVQGLPSERHLNYWVSKAKGGIGLIITEDQAVHPSGGSEPYVIQAYRDDCIAPFRRITAAVHEHGAKIAAQLWHPGSVFFPHREEGLPLWSAGSIPASFHIESAHEMDDGDI</sequence>
<gene>
    <name evidence="4" type="ORF">S01H1_43259</name>
</gene>
<dbReference type="GO" id="GO:0016491">
    <property type="term" value="F:oxidoreductase activity"/>
    <property type="evidence" value="ECO:0007669"/>
    <property type="project" value="UniProtKB-KW"/>
</dbReference>
<protein>
    <recommendedName>
        <fullName evidence="3">NADH:flavin oxidoreductase/NADH oxidase N-terminal domain-containing protein</fullName>
    </recommendedName>
</protein>
<reference evidence="4" key="1">
    <citation type="journal article" date="2014" name="Front. Microbiol.">
        <title>High frequency of phylogenetically diverse reductive dehalogenase-homologous genes in deep subseafloor sedimentary metagenomes.</title>
        <authorList>
            <person name="Kawai M."/>
            <person name="Futagami T."/>
            <person name="Toyoda A."/>
            <person name="Takaki Y."/>
            <person name="Nishi S."/>
            <person name="Hori S."/>
            <person name="Arai W."/>
            <person name="Tsubouchi T."/>
            <person name="Morono Y."/>
            <person name="Uchiyama I."/>
            <person name="Ito T."/>
            <person name="Fujiyama A."/>
            <person name="Inagaki F."/>
            <person name="Takami H."/>
        </authorList>
    </citation>
    <scope>NUCLEOTIDE SEQUENCE</scope>
    <source>
        <strain evidence="4">Expedition CK06-06</strain>
    </source>
</reference>
<organism evidence="4">
    <name type="scientific">marine sediment metagenome</name>
    <dbReference type="NCBI Taxonomy" id="412755"/>
    <lineage>
        <taxon>unclassified sequences</taxon>
        <taxon>metagenomes</taxon>
        <taxon>ecological metagenomes</taxon>
    </lineage>
</organism>
<evidence type="ECO:0000259" key="3">
    <source>
        <dbReference type="Pfam" id="PF00724"/>
    </source>
</evidence>
<dbReference type="InterPro" id="IPR001155">
    <property type="entry name" value="OxRdtase_FMN_N"/>
</dbReference>
<name>X0UH82_9ZZZZ</name>
<keyword evidence="1" id="KW-0285">Flavoprotein</keyword>
<dbReference type="InterPro" id="IPR051799">
    <property type="entry name" value="NADH_flavin_oxidoreductase"/>
</dbReference>
<dbReference type="PANTHER" id="PTHR43656:SF2">
    <property type="entry name" value="BINDING OXIDOREDUCTASE, PUTATIVE (AFU_ORTHOLOGUE AFUA_2G08260)-RELATED"/>
    <property type="match status" value="1"/>
</dbReference>
<dbReference type="SUPFAM" id="SSF51395">
    <property type="entry name" value="FMN-linked oxidoreductases"/>
    <property type="match status" value="1"/>
</dbReference>
<evidence type="ECO:0000256" key="2">
    <source>
        <dbReference type="ARBA" id="ARBA00023002"/>
    </source>
</evidence>
<evidence type="ECO:0000313" key="4">
    <source>
        <dbReference type="EMBL" id="GAF99757.1"/>
    </source>
</evidence>
<dbReference type="Pfam" id="PF00724">
    <property type="entry name" value="Oxidored_FMN"/>
    <property type="match status" value="1"/>
</dbReference>
<evidence type="ECO:0000256" key="1">
    <source>
        <dbReference type="ARBA" id="ARBA00022630"/>
    </source>
</evidence>
<accession>X0UH82</accession>
<keyword evidence="2" id="KW-0560">Oxidoreductase</keyword>
<dbReference type="EMBL" id="BARS01027552">
    <property type="protein sequence ID" value="GAF99757.1"/>
    <property type="molecule type" value="Genomic_DNA"/>
</dbReference>
<dbReference type="PANTHER" id="PTHR43656">
    <property type="entry name" value="BINDING OXIDOREDUCTASE, PUTATIVE (AFU_ORTHOLOGUE AFUA_2G08260)-RELATED"/>
    <property type="match status" value="1"/>
</dbReference>
<feature type="non-terminal residue" evidence="4">
    <location>
        <position position="151"/>
    </location>
</feature>
<dbReference type="AlphaFoldDB" id="X0UH82"/>
<dbReference type="GO" id="GO:0010181">
    <property type="term" value="F:FMN binding"/>
    <property type="evidence" value="ECO:0007669"/>
    <property type="project" value="InterPro"/>
</dbReference>
<dbReference type="InterPro" id="IPR013785">
    <property type="entry name" value="Aldolase_TIM"/>
</dbReference>